<dbReference type="OrthoDB" id="6221595at2"/>
<dbReference type="EMBL" id="VOLT01000010">
    <property type="protein sequence ID" value="TWX65526.1"/>
    <property type="molecule type" value="Genomic_DNA"/>
</dbReference>
<proteinExistence type="predicted"/>
<reference evidence="1 2" key="1">
    <citation type="submission" date="2019-07" db="EMBL/GenBank/DDBJ databases">
        <title>Genomes of sea-ice associated Colwellia species.</title>
        <authorList>
            <person name="Bowman J.P."/>
        </authorList>
    </citation>
    <scope>NUCLEOTIDE SEQUENCE [LARGE SCALE GENOMIC DNA]</scope>
    <source>
        <strain evidence="1 2">ACAM 459</strain>
    </source>
</reference>
<protein>
    <submittedName>
        <fullName evidence="1">Uncharacterized protein</fullName>
    </submittedName>
</protein>
<accession>A0A5C6Q962</accession>
<name>A0A5C6Q962_9GAMM</name>
<organism evidence="1 2">
    <name type="scientific">Colwellia demingiae</name>
    <dbReference type="NCBI Taxonomy" id="89401"/>
    <lineage>
        <taxon>Bacteria</taxon>
        <taxon>Pseudomonadati</taxon>
        <taxon>Pseudomonadota</taxon>
        <taxon>Gammaproteobacteria</taxon>
        <taxon>Alteromonadales</taxon>
        <taxon>Colwelliaceae</taxon>
        <taxon>Colwellia</taxon>
    </lineage>
</organism>
<sequence>MRAEKNNGCKVVNTRIHTITTLLQDTLLQHDLLNDHLYTELLNNQTLDKICGPEGLRFKYERASVLNKYHNYFWTGAQHSMDWQMLKSIQEHYLLLRKKAESDTKLISSDFDNLLSEDNLMYLHQNITSALVNPELEVETGIDEFEISFIIPSIWRESIFNELCCDGVIKERHYTNEGYDRRYGSSTQFQYRTGGIFVFHYMATQGDCLVSFRLSQTPWRNIRHFFNCFKQGLDRNYQEFLDHAKVTRVDPYMLIKGYPLPLLLVLEDYTPNGEAISTSCYRENEGFARSIYSGDRFKSSHFIFYDMLLKFLELKKGYIKGKKPIKTRQRFKKLFDKACSVFCISKIERRIHTHKNGSKNNSINDINKLNGHGFERLKFFSPLALLEVSHSIRVKIFEHGFANVADELLPKQRESLRKILAKPQYQLYFDHKTVMQQHINNVEKLQRIIKCPDILPNNIKL</sequence>
<gene>
    <name evidence="1" type="ORF">ESZ36_17115</name>
</gene>
<evidence type="ECO:0000313" key="2">
    <source>
        <dbReference type="Proteomes" id="UP000321822"/>
    </source>
</evidence>
<keyword evidence="2" id="KW-1185">Reference proteome</keyword>
<comment type="caution">
    <text evidence="1">The sequence shown here is derived from an EMBL/GenBank/DDBJ whole genome shotgun (WGS) entry which is preliminary data.</text>
</comment>
<dbReference type="AlphaFoldDB" id="A0A5C6Q962"/>
<dbReference type="RefSeq" id="WP_146790132.1">
    <property type="nucleotide sequence ID" value="NZ_VOLT01000010.1"/>
</dbReference>
<evidence type="ECO:0000313" key="1">
    <source>
        <dbReference type="EMBL" id="TWX65526.1"/>
    </source>
</evidence>
<dbReference type="Proteomes" id="UP000321822">
    <property type="component" value="Unassembled WGS sequence"/>
</dbReference>